<organism evidence="4 5">
    <name type="scientific">Candidatus Gottesmanbacteria bacterium RIFCSPHIGHO2_02_FULL_40_13</name>
    <dbReference type="NCBI Taxonomy" id="1798384"/>
    <lineage>
        <taxon>Bacteria</taxon>
        <taxon>Candidatus Gottesmaniibacteriota</taxon>
    </lineage>
</organism>
<evidence type="ECO:0000259" key="3">
    <source>
        <dbReference type="Pfam" id="PF07992"/>
    </source>
</evidence>
<dbReference type="Gene3D" id="3.50.50.60">
    <property type="entry name" value="FAD/NAD(P)-binding domain"/>
    <property type="match status" value="2"/>
</dbReference>
<dbReference type="Proteomes" id="UP000177092">
    <property type="component" value="Unassembled WGS sequence"/>
</dbReference>
<proteinExistence type="predicted"/>
<gene>
    <name evidence="4" type="ORF">A3D03_04210</name>
</gene>
<dbReference type="InterPro" id="IPR036188">
    <property type="entry name" value="FAD/NAD-bd_sf"/>
</dbReference>
<evidence type="ECO:0000256" key="2">
    <source>
        <dbReference type="ARBA" id="ARBA00023002"/>
    </source>
</evidence>
<dbReference type="PRINTS" id="PR00368">
    <property type="entry name" value="FADPNR"/>
</dbReference>
<keyword evidence="2" id="KW-0560">Oxidoreductase</keyword>
<protein>
    <recommendedName>
        <fullName evidence="3">FAD/NAD(P)-binding domain-containing protein</fullName>
    </recommendedName>
</protein>
<keyword evidence="1" id="KW-0285">Flavoprotein</keyword>
<dbReference type="PRINTS" id="PR00469">
    <property type="entry name" value="PNDRDTASEII"/>
</dbReference>
<comment type="caution">
    <text evidence="4">The sequence shown here is derived from an EMBL/GenBank/DDBJ whole genome shotgun (WGS) entry which is preliminary data.</text>
</comment>
<dbReference type="EMBL" id="MFJN01000033">
    <property type="protein sequence ID" value="OGG20931.1"/>
    <property type="molecule type" value="Genomic_DNA"/>
</dbReference>
<dbReference type="PANTHER" id="PTHR48105">
    <property type="entry name" value="THIOREDOXIN REDUCTASE 1-RELATED-RELATED"/>
    <property type="match status" value="1"/>
</dbReference>
<feature type="domain" description="FAD/NAD(P)-binding" evidence="3">
    <location>
        <begin position="3"/>
        <end position="337"/>
    </location>
</feature>
<evidence type="ECO:0000313" key="4">
    <source>
        <dbReference type="EMBL" id="OGG20931.1"/>
    </source>
</evidence>
<dbReference type="STRING" id="1798384.A3D03_04210"/>
<dbReference type="GO" id="GO:0016491">
    <property type="term" value="F:oxidoreductase activity"/>
    <property type="evidence" value="ECO:0007669"/>
    <property type="project" value="UniProtKB-KW"/>
</dbReference>
<accession>A0A1F6A8C1</accession>
<dbReference type="InterPro" id="IPR050097">
    <property type="entry name" value="Ferredoxin-NADP_redctase_2"/>
</dbReference>
<reference evidence="4 5" key="1">
    <citation type="journal article" date="2016" name="Nat. Commun.">
        <title>Thousands of microbial genomes shed light on interconnected biogeochemical processes in an aquifer system.</title>
        <authorList>
            <person name="Anantharaman K."/>
            <person name="Brown C.T."/>
            <person name="Hug L.A."/>
            <person name="Sharon I."/>
            <person name="Castelle C.J."/>
            <person name="Probst A.J."/>
            <person name="Thomas B.C."/>
            <person name="Singh A."/>
            <person name="Wilkins M.J."/>
            <person name="Karaoz U."/>
            <person name="Brodie E.L."/>
            <person name="Williams K.H."/>
            <person name="Hubbard S.S."/>
            <person name="Banfield J.F."/>
        </authorList>
    </citation>
    <scope>NUCLEOTIDE SEQUENCE [LARGE SCALE GENOMIC DNA]</scope>
</reference>
<evidence type="ECO:0000256" key="1">
    <source>
        <dbReference type="ARBA" id="ARBA00022630"/>
    </source>
</evidence>
<evidence type="ECO:0000313" key="5">
    <source>
        <dbReference type="Proteomes" id="UP000177092"/>
    </source>
</evidence>
<dbReference type="AlphaFoldDB" id="A0A1F6A8C1"/>
<name>A0A1F6A8C1_9BACT</name>
<dbReference type="InterPro" id="IPR023753">
    <property type="entry name" value="FAD/NAD-binding_dom"/>
</dbReference>
<sequence length="367" mass="39316">MNDLIIIGSGPAGLTASIYASCFHLKHLVIGGTLGGQLQLAPDILNYPGFESISGKELTQKMFDQAVKRGGEIVTGSVTKITDNRPQITNNETMKQWNNDFYEVETQDGKKYQAKAIILATGTERRKLNVPGEVEYTGRGVHYCATCEKFDYDGKICAVIGGANSAVQAAVELSQGANRVYIIYRGTALRGDPIWLEQVEKNEKIEVLYNSVVTEIVGDGEKVTGVKLQSVTASKNFAEVGKDFSAHLPNSASLTGLEAVGVLEKLASPQNSLLLDKVFIEIGGVPGTALVIPLGVKMDQGGYIEVNERLATNIPGIFAAGDLVSYGLSIEQISSAVGLGARAASSAFAYLKQEKAPILWGESRIKR</sequence>
<dbReference type="Pfam" id="PF07992">
    <property type="entry name" value="Pyr_redox_2"/>
    <property type="match status" value="1"/>
</dbReference>
<dbReference type="SUPFAM" id="SSF51905">
    <property type="entry name" value="FAD/NAD(P)-binding domain"/>
    <property type="match status" value="1"/>
</dbReference>